<reference evidence="8 9" key="1">
    <citation type="journal article" date="2015" name="Nature">
        <title>rRNA introns, odd ribosomes, and small enigmatic genomes across a large radiation of phyla.</title>
        <authorList>
            <person name="Brown C.T."/>
            <person name="Hug L.A."/>
            <person name="Thomas B.C."/>
            <person name="Sharon I."/>
            <person name="Castelle C.J."/>
            <person name="Singh A."/>
            <person name="Wilkins M.J."/>
            <person name="Williams K.H."/>
            <person name="Banfield J.F."/>
        </authorList>
    </citation>
    <scope>NUCLEOTIDE SEQUENCE [LARGE SCALE GENOMIC DNA]</scope>
</reference>
<protein>
    <submittedName>
        <fullName evidence="8">Tyrosine recombinase XerD</fullName>
    </submittedName>
</protein>
<dbReference type="PROSITE" id="PS51898">
    <property type="entry name" value="TYR_RECOMBINASE"/>
    <property type="match status" value="1"/>
</dbReference>
<dbReference type="InterPro" id="IPR004107">
    <property type="entry name" value="Integrase_SAM-like_N"/>
</dbReference>
<evidence type="ECO:0000256" key="3">
    <source>
        <dbReference type="ARBA" id="ARBA00023125"/>
    </source>
</evidence>
<dbReference type="PANTHER" id="PTHR30349:SF41">
    <property type="entry name" value="INTEGRASE_RECOMBINASE PROTEIN MJ0367-RELATED"/>
    <property type="match status" value="1"/>
</dbReference>
<dbReference type="CDD" id="cd00798">
    <property type="entry name" value="INT_XerDC_C"/>
    <property type="match status" value="1"/>
</dbReference>
<sequence length="285" mass="33023">MENVAKLKKEFLEYLEIEKGRAVKTVENYDRYLKRFFAFSKISAPKDISEEIVRKYRIYLNRANLDKNTQNYYIIALRMFLKYLSKRNIDSLDAEKIELAKAAPRELDLLDIADLERLLNAPKGTSAKILRDKAILELFFSTGLRISELCNLKIDDVNLKRDEFSVRGKGGKIRVVFLSNRAKDAIKKYLEKRGEIDNDKLFSVTPRSIQRMIKKYAIVAGISKKVTPHVLRHSFATDLLQNGADLRSVQAMLGHANISTTQIYTHFTDKQLKEVHKAFHGRRRK</sequence>
<dbReference type="Pfam" id="PF00589">
    <property type="entry name" value="Phage_integrase"/>
    <property type="match status" value="1"/>
</dbReference>
<evidence type="ECO:0000259" key="6">
    <source>
        <dbReference type="PROSITE" id="PS51898"/>
    </source>
</evidence>
<dbReference type="GO" id="GO:0006310">
    <property type="term" value="P:DNA recombination"/>
    <property type="evidence" value="ECO:0007669"/>
    <property type="project" value="UniProtKB-KW"/>
</dbReference>
<evidence type="ECO:0000256" key="4">
    <source>
        <dbReference type="ARBA" id="ARBA00023172"/>
    </source>
</evidence>
<keyword evidence="4" id="KW-0233">DNA recombination</keyword>
<keyword evidence="2" id="KW-0229">DNA integration</keyword>
<evidence type="ECO:0000259" key="7">
    <source>
        <dbReference type="PROSITE" id="PS51900"/>
    </source>
</evidence>
<accession>A0A0G1ISI7</accession>
<comment type="similarity">
    <text evidence="1">Belongs to the 'phage' integrase family.</text>
</comment>
<evidence type="ECO:0000256" key="5">
    <source>
        <dbReference type="PROSITE-ProRule" id="PRU01248"/>
    </source>
</evidence>
<dbReference type="PANTHER" id="PTHR30349">
    <property type="entry name" value="PHAGE INTEGRASE-RELATED"/>
    <property type="match status" value="1"/>
</dbReference>
<dbReference type="AlphaFoldDB" id="A0A0G1ISI7"/>
<dbReference type="InterPro" id="IPR044068">
    <property type="entry name" value="CB"/>
</dbReference>
<dbReference type="InterPro" id="IPR013762">
    <property type="entry name" value="Integrase-like_cat_sf"/>
</dbReference>
<proteinExistence type="inferred from homology"/>
<dbReference type="InterPro" id="IPR011010">
    <property type="entry name" value="DNA_brk_join_enz"/>
</dbReference>
<feature type="domain" description="Core-binding (CB)" evidence="7">
    <location>
        <begin position="2"/>
        <end position="85"/>
    </location>
</feature>
<dbReference type="NCBIfam" id="NF040815">
    <property type="entry name" value="recomb_XerA_Arch"/>
    <property type="match status" value="1"/>
</dbReference>
<dbReference type="InterPro" id="IPR010998">
    <property type="entry name" value="Integrase_recombinase_N"/>
</dbReference>
<dbReference type="InterPro" id="IPR002104">
    <property type="entry name" value="Integrase_catalytic"/>
</dbReference>
<evidence type="ECO:0000256" key="1">
    <source>
        <dbReference type="ARBA" id="ARBA00008857"/>
    </source>
</evidence>
<evidence type="ECO:0000256" key="2">
    <source>
        <dbReference type="ARBA" id="ARBA00022908"/>
    </source>
</evidence>
<dbReference type="PROSITE" id="PS51900">
    <property type="entry name" value="CB"/>
    <property type="match status" value="1"/>
</dbReference>
<name>A0A0G1ISI7_9BACT</name>
<dbReference type="EMBL" id="LCIT01000013">
    <property type="protein sequence ID" value="KKT62376.1"/>
    <property type="molecule type" value="Genomic_DNA"/>
</dbReference>
<evidence type="ECO:0000313" key="9">
    <source>
        <dbReference type="Proteomes" id="UP000033945"/>
    </source>
</evidence>
<dbReference type="SUPFAM" id="SSF56349">
    <property type="entry name" value="DNA breaking-rejoining enzymes"/>
    <property type="match status" value="1"/>
</dbReference>
<organism evidence="8 9">
    <name type="scientific">Candidatus Giovannonibacteria bacterium GW2011_GWA2_44_26</name>
    <dbReference type="NCBI Taxonomy" id="1618648"/>
    <lineage>
        <taxon>Bacteria</taxon>
        <taxon>Candidatus Giovannoniibacteriota</taxon>
    </lineage>
</organism>
<dbReference type="Proteomes" id="UP000033945">
    <property type="component" value="Unassembled WGS sequence"/>
</dbReference>
<dbReference type="Gene3D" id="1.10.443.10">
    <property type="entry name" value="Intergrase catalytic core"/>
    <property type="match status" value="1"/>
</dbReference>
<gene>
    <name evidence="8" type="ORF">UW55_C0013G0017</name>
</gene>
<dbReference type="GO" id="GO:0015074">
    <property type="term" value="P:DNA integration"/>
    <property type="evidence" value="ECO:0007669"/>
    <property type="project" value="UniProtKB-KW"/>
</dbReference>
<keyword evidence="3 5" id="KW-0238">DNA-binding</keyword>
<evidence type="ECO:0000313" key="8">
    <source>
        <dbReference type="EMBL" id="KKT62376.1"/>
    </source>
</evidence>
<dbReference type="PATRIC" id="fig|1618648.3.peg.747"/>
<dbReference type="GO" id="GO:0003677">
    <property type="term" value="F:DNA binding"/>
    <property type="evidence" value="ECO:0007669"/>
    <property type="project" value="UniProtKB-UniRule"/>
</dbReference>
<dbReference type="Gene3D" id="1.10.150.130">
    <property type="match status" value="1"/>
</dbReference>
<dbReference type="InterPro" id="IPR050090">
    <property type="entry name" value="Tyrosine_recombinase_XerCD"/>
</dbReference>
<comment type="caution">
    <text evidence="8">The sequence shown here is derived from an EMBL/GenBank/DDBJ whole genome shotgun (WGS) entry which is preliminary data.</text>
</comment>
<feature type="domain" description="Tyr recombinase" evidence="6">
    <location>
        <begin position="105"/>
        <end position="277"/>
    </location>
</feature>
<dbReference type="Pfam" id="PF02899">
    <property type="entry name" value="Phage_int_SAM_1"/>
    <property type="match status" value="1"/>
</dbReference>